<dbReference type="InterPro" id="IPR029058">
    <property type="entry name" value="AB_hydrolase_fold"/>
</dbReference>
<keyword evidence="2 4" id="KW-0378">Hydrolase</keyword>
<proteinExistence type="inferred from homology"/>
<accession>A0A563TZL3</accession>
<name>A0A563TZL3_9SPHI</name>
<dbReference type="GO" id="GO:0006508">
    <property type="term" value="P:proteolysis"/>
    <property type="evidence" value="ECO:0007669"/>
    <property type="project" value="InterPro"/>
</dbReference>
<protein>
    <submittedName>
        <fullName evidence="4">Alpha/beta hydrolase</fullName>
    </submittedName>
</protein>
<dbReference type="AlphaFoldDB" id="A0A563TZL3"/>
<dbReference type="InterPro" id="IPR002410">
    <property type="entry name" value="Peptidase_S33"/>
</dbReference>
<keyword evidence="5" id="KW-1185">Reference proteome</keyword>
<dbReference type="EMBL" id="VOEI01000006">
    <property type="protein sequence ID" value="TWR24560.1"/>
    <property type="molecule type" value="Genomic_DNA"/>
</dbReference>
<dbReference type="InterPro" id="IPR000073">
    <property type="entry name" value="AB_hydrolase_1"/>
</dbReference>
<evidence type="ECO:0000313" key="4">
    <source>
        <dbReference type="EMBL" id="TWR24560.1"/>
    </source>
</evidence>
<dbReference type="Pfam" id="PF00561">
    <property type="entry name" value="Abhydrolase_1"/>
    <property type="match status" value="1"/>
</dbReference>
<organism evidence="4 5">
    <name type="scientific">Mucilaginibacter achroorhodeus</name>
    <dbReference type="NCBI Taxonomy" id="2599294"/>
    <lineage>
        <taxon>Bacteria</taxon>
        <taxon>Pseudomonadati</taxon>
        <taxon>Bacteroidota</taxon>
        <taxon>Sphingobacteriia</taxon>
        <taxon>Sphingobacteriales</taxon>
        <taxon>Sphingobacteriaceae</taxon>
        <taxon>Mucilaginibacter</taxon>
    </lineage>
</organism>
<evidence type="ECO:0000256" key="2">
    <source>
        <dbReference type="ARBA" id="ARBA00022801"/>
    </source>
</evidence>
<dbReference type="Gene3D" id="3.40.50.1820">
    <property type="entry name" value="alpha/beta hydrolase"/>
    <property type="match status" value="1"/>
</dbReference>
<evidence type="ECO:0000313" key="5">
    <source>
        <dbReference type="Proteomes" id="UP000318010"/>
    </source>
</evidence>
<dbReference type="InterPro" id="IPR050228">
    <property type="entry name" value="Carboxylesterase_BioH"/>
</dbReference>
<dbReference type="OrthoDB" id="9796770at2"/>
<dbReference type="SUPFAM" id="SSF53474">
    <property type="entry name" value="alpha/beta-Hydrolases"/>
    <property type="match status" value="1"/>
</dbReference>
<sequence length="320" mass="35739">MKKIALFVCITIMLCQACKQKQEKQLENKQFNFVTSDHVSLPVKVSGKGDICMFVPGGPGGGYLSFEQLGGNKLEGFLTMIYMDQRGSGSAQNARDYSMDRLLKDMDDVRAKLGVDKMYLMSHSFGGVIMVNYAKKYPQHVKGLILVNSALYFFSPDALAEQISYGYKLLGKDTVIKAKNPDSLFAGDMAVRAKLSKVHLGYKLLTDSIKTIGVFDKLDSLHPRTNDFAYKILAPVLDKTKKMIYPEYFKDYNTITPDINVPVLVITGINDHAVGPNTYKLAKFPHQKVVKIDGGHLLYYENNSAFVDAVKNFIKDQSVN</sequence>
<dbReference type="GO" id="GO:0008233">
    <property type="term" value="F:peptidase activity"/>
    <property type="evidence" value="ECO:0007669"/>
    <property type="project" value="InterPro"/>
</dbReference>
<reference evidence="4 5" key="1">
    <citation type="submission" date="2019-07" db="EMBL/GenBank/DDBJ databases">
        <authorList>
            <person name="Kim J."/>
        </authorList>
    </citation>
    <scope>NUCLEOTIDE SEQUENCE [LARGE SCALE GENOMIC DNA]</scope>
    <source>
        <strain evidence="4 5">MJ1a</strain>
    </source>
</reference>
<dbReference type="PRINTS" id="PR00793">
    <property type="entry name" value="PROAMNOPTASE"/>
</dbReference>
<evidence type="ECO:0000256" key="1">
    <source>
        <dbReference type="ARBA" id="ARBA00010088"/>
    </source>
</evidence>
<feature type="domain" description="AB hydrolase-1" evidence="3">
    <location>
        <begin position="54"/>
        <end position="302"/>
    </location>
</feature>
<gene>
    <name evidence="4" type="ORF">FPZ42_15795</name>
</gene>
<evidence type="ECO:0000259" key="3">
    <source>
        <dbReference type="Pfam" id="PF00561"/>
    </source>
</evidence>
<dbReference type="PANTHER" id="PTHR43194:SF2">
    <property type="entry name" value="PEROXISOMAL MEMBRANE PROTEIN LPX1"/>
    <property type="match status" value="1"/>
</dbReference>
<comment type="similarity">
    <text evidence="1">Belongs to the peptidase S33 family.</text>
</comment>
<dbReference type="Proteomes" id="UP000318010">
    <property type="component" value="Unassembled WGS sequence"/>
</dbReference>
<dbReference type="RefSeq" id="WP_146272822.1">
    <property type="nucleotide sequence ID" value="NZ_VOEI01000006.1"/>
</dbReference>
<dbReference type="PANTHER" id="PTHR43194">
    <property type="entry name" value="HYDROLASE ALPHA/BETA FOLD FAMILY"/>
    <property type="match status" value="1"/>
</dbReference>
<comment type="caution">
    <text evidence="4">The sequence shown here is derived from an EMBL/GenBank/DDBJ whole genome shotgun (WGS) entry which is preliminary data.</text>
</comment>